<dbReference type="Proteomes" id="UP000028712">
    <property type="component" value="Unassembled WGS sequence"/>
</dbReference>
<dbReference type="OrthoDB" id="646079at2"/>
<dbReference type="EMBL" id="JPRM01000010">
    <property type="protein sequence ID" value="KFF17285.1"/>
    <property type="molecule type" value="Genomic_DNA"/>
</dbReference>
<accession>A0A086AKS1</accession>
<evidence type="ECO:0008006" key="6">
    <source>
        <dbReference type="Google" id="ProtNLM"/>
    </source>
</evidence>
<evidence type="ECO:0000313" key="4">
    <source>
        <dbReference type="Proteomes" id="UP000028712"/>
    </source>
</evidence>
<dbReference type="eggNOG" id="ENOG5030S0H">
    <property type="taxonomic scope" value="Bacteria"/>
</dbReference>
<evidence type="ECO:0000313" key="2">
    <source>
        <dbReference type="EMBL" id="KFF17285.1"/>
    </source>
</evidence>
<keyword evidence="1" id="KW-0732">Signal</keyword>
<organism evidence="2 4">
    <name type="scientific">Flavobacterium hydatis</name>
    <name type="common">Cytophaga aquatilis</name>
    <dbReference type="NCBI Taxonomy" id="991"/>
    <lineage>
        <taxon>Bacteria</taxon>
        <taxon>Pseudomonadati</taxon>
        <taxon>Bacteroidota</taxon>
        <taxon>Flavobacteriia</taxon>
        <taxon>Flavobacteriales</taxon>
        <taxon>Flavobacteriaceae</taxon>
        <taxon>Flavobacterium</taxon>
    </lineage>
</organism>
<evidence type="ECO:0000256" key="1">
    <source>
        <dbReference type="SAM" id="SignalP"/>
    </source>
</evidence>
<sequence length="240" mass="25804">MKNLKVLLAILPLFTVACSDDYTGDYTGKTTEIAYLNESAKKSGIGPGNSANPFDTAGSMHNEILEIIGDTDFNSQSIEEIAILIDSVSAAHPELIPLSSDYNLSGRLSEITWIVNNGNAINDVLTSCTMGVSAKASFITFVNNLPLVANDPYNNIHSVIVSYEAGVLANTGFSGEDKRIILTATSIARYAAYEKKRKDKDWETNVTSIAATVSGAEQNLILGLKMALTVEIYQSNDPTL</sequence>
<feature type="chain" id="PRO_5001803010" description="Lipoprotein" evidence="1">
    <location>
        <begin position="20"/>
        <end position="240"/>
    </location>
</feature>
<gene>
    <name evidence="3" type="ORF">B0A62_09460</name>
    <name evidence="2" type="ORF">IW20_08045</name>
</gene>
<reference evidence="3 5" key="2">
    <citation type="submission" date="2016-11" db="EMBL/GenBank/DDBJ databases">
        <title>Whole genomes of Flavobacteriaceae.</title>
        <authorList>
            <person name="Stine C."/>
            <person name="Li C."/>
            <person name="Tadesse D."/>
        </authorList>
    </citation>
    <scope>NUCLEOTIDE SEQUENCE [LARGE SCALE GENOMIC DNA]</scope>
    <source>
        <strain evidence="3 5">ATCC 29551</strain>
    </source>
</reference>
<protein>
    <recommendedName>
        <fullName evidence="6">Lipoprotein</fullName>
    </recommendedName>
</protein>
<dbReference type="AlphaFoldDB" id="A0A086AKS1"/>
<proteinExistence type="predicted"/>
<evidence type="ECO:0000313" key="3">
    <source>
        <dbReference type="EMBL" id="OXA95121.1"/>
    </source>
</evidence>
<comment type="caution">
    <text evidence="2">The sequence shown here is derived from an EMBL/GenBank/DDBJ whole genome shotgun (WGS) entry which is preliminary data.</text>
</comment>
<name>A0A086AKS1_FLAHY</name>
<dbReference type="Proteomes" id="UP000198424">
    <property type="component" value="Unassembled WGS sequence"/>
</dbReference>
<reference evidence="2 4" key="1">
    <citation type="submission" date="2014-07" db="EMBL/GenBank/DDBJ databases">
        <title>Genome of Flavobacterium hydatis DSM 2063.</title>
        <authorList>
            <person name="Pipes S.E."/>
            <person name="Stropko S.J."/>
            <person name="Newman J.D."/>
        </authorList>
    </citation>
    <scope>NUCLEOTIDE SEQUENCE [LARGE SCALE GENOMIC DNA]</scope>
    <source>
        <strain evidence="2 4">DSM 2063</strain>
    </source>
</reference>
<feature type="signal peptide" evidence="1">
    <location>
        <begin position="1"/>
        <end position="19"/>
    </location>
</feature>
<keyword evidence="5" id="KW-1185">Reference proteome</keyword>
<dbReference type="RefSeq" id="WP_035620651.1">
    <property type="nucleotide sequence ID" value="NZ_JBEWQG010000003.1"/>
</dbReference>
<evidence type="ECO:0000313" key="5">
    <source>
        <dbReference type="Proteomes" id="UP000198424"/>
    </source>
</evidence>
<dbReference type="PROSITE" id="PS51257">
    <property type="entry name" value="PROKAR_LIPOPROTEIN"/>
    <property type="match status" value="1"/>
</dbReference>
<dbReference type="EMBL" id="MUGY01000008">
    <property type="protein sequence ID" value="OXA95121.1"/>
    <property type="molecule type" value="Genomic_DNA"/>
</dbReference>